<evidence type="ECO:0000313" key="4">
    <source>
        <dbReference type="Proteomes" id="UP000824201"/>
    </source>
</evidence>
<organism evidence="3 4">
    <name type="scientific">Candidatus Fimimorpha faecalis</name>
    <dbReference type="NCBI Taxonomy" id="2840824"/>
    <lineage>
        <taxon>Bacteria</taxon>
        <taxon>Bacillati</taxon>
        <taxon>Bacillota</taxon>
        <taxon>Clostridia</taxon>
        <taxon>Eubacteriales</taxon>
        <taxon>Candidatus Fimimorpha</taxon>
    </lineage>
</organism>
<keyword evidence="1" id="KW-0472">Membrane</keyword>
<comment type="caution">
    <text evidence="3">The sequence shown here is derived from an EMBL/GenBank/DDBJ whole genome shotgun (WGS) entry which is preliminary data.</text>
</comment>
<dbReference type="Pfam" id="PF01757">
    <property type="entry name" value="Acyl_transf_3"/>
    <property type="match status" value="1"/>
</dbReference>
<proteinExistence type="predicted"/>
<feature type="transmembrane region" description="Helical" evidence="1">
    <location>
        <begin position="176"/>
        <end position="195"/>
    </location>
</feature>
<reference evidence="3" key="2">
    <citation type="journal article" date="2021" name="PeerJ">
        <title>Extensive microbial diversity within the chicken gut microbiome revealed by metagenomics and culture.</title>
        <authorList>
            <person name="Gilroy R."/>
            <person name="Ravi A."/>
            <person name="Getino M."/>
            <person name="Pursley I."/>
            <person name="Horton D.L."/>
            <person name="Alikhan N.F."/>
            <person name="Baker D."/>
            <person name="Gharbi K."/>
            <person name="Hall N."/>
            <person name="Watson M."/>
            <person name="Adriaenssens E.M."/>
            <person name="Foster-Nyarko E."/>
            <person name="Jarju S."/>
            <person name="Secka A."/>
            <person name="Antonio M."/>
            <person name="Oren A."/>
            <person name="Chaudhuri R.R."/>
            <person name="La Ragione R."/>
            <person name="Hildebrand F."/>
            <person name="Pallen M.J."/>
        </authorList>
    </citation>
    <scope>NUCLEOTIDE SEQUENCE</scope>
    <source>
        <strain evidence="3">ChiW13-3771</strain>
    </source>
</reference>
<feature type="transmembrane region" description="Helical" evidence="1">
    <location>
        <begin position="247"/>
        <end position="263"/>
    </location>
</feature>
<feature type="transmembrane region" description="Helical" evidence="1">
    <location>
        <begin position="51"/>
        <end position="72"/>
    </location>
</feature>
<dbReference type="GO" id="GO:0016747">
    <property type="term" value="F:acyltransferase activity, transferring groups other than amino-acyl groups"/>
    <property type="evidence" value="ECO:0007669"/>
    <property type="project" value="InterPro"/>
</dbReference>
<name>A0A9D1EEQ4_9FIRM</name>
<keyword evidence="1" id="KW-0812">Transmembrane</keyword>
<keyword evidence="3" id="KW-0012">Acyltransferase</keyword>
<dbReference type="Proteomes" id="UP000824201">
    <property type="component" value="Unassembled WGS sequence"/>
</dbReference>
<dbReference type="InterPro" id="IPR002656">
    <property type="entry name" value="Acyl_transf_3_dom"/>
</dbReference>
<feature type="transmembrane region" description="Helical" evidence="1">
    <location>
        <begin position="84"/>
        <end position="102"/>
    </location>
</feature>
<feature type="transmembrane region" description="Helical" evidence="1">
    <location>
        <begin position="310"/>
        <end position="328"/>
    </location>
</feature>
<accession>A0A9D1EEQ4</accession>
<dbReference type="EMBL" id="DVHN01000113">
    <property type="protein sequence ID" value="HIR89046.1"/>
    <property type="molecule type" value="Genomic_DNA"/>
</dbReference>
<sequence>MEQAEKETGKRQSNLELLRIVSMILIVAHHYSVHGGFILPEMNFNKAFIQVLSLGGKLGVDCFVLITGYFMIESKFRLEKLVKLWAQIWFYSILFMAIFYGFGITEFNFDTFIRNLMPITYSMYWFATTYLVLYILTLFLNPAVKAMSRKRYLALVGTLGILWSVLPTITNGDFGYSTLGLFILLYLIGGYFRLYPTPWTGRCKSNFLFGIIMYGIIIASAFLVDCLESSIPQLAGFESYLAGENKITTILCAVGLFLGFKNLKMRYHPWLNRVAASMFSVYLIQENNFIHPLIWSKWFKNRLYSWSSDLWIHALVCIVIVIVVCTVMDQIRIYWIERPILETFRKKHIWERVEQRLLSWQKEE</sequence>
<dbReference type="AlphaFoldDB" id="A0A9D1EEQ4"/>
<feature type="transmembrane region" description="Helical" evidence="1">
    <location>
        <begin position="20"/>
        <end position="39"/>
    </location>
</feature>
<gene>
    <name evidence="3" type="ORF">IAC96_08865</name>
</gene>
<evidence type="ECO:0000259" key="2">
    <source>
        <dbReference type="Pfam" id="PF01757"/>
    </source>
</evidence>
<protein>
    <submittedName>
        <fullName evidence="3">Acyltransferase</fullName>
    </submittedName>
</protein>
<keyword evidence="3" id="KW-0808">Transferase</keyword>
<feature type="transmembrane region" description="Helical" evidence="1">
    <location>
        <begin position="152"/>
        <end position="170"/>
    </location>
</feature>
<keyword evidence="1" id="KW-1133">Transmembrane helix</keyword>
<reference evidence="3" key="1">
    <citation type="submission" date="2020-10" db="EMBL/GenBank/DDBJ databases">
        <authorList>
            <person name="Gilroy R."/>
        </authorList>
    </citation>
    <scope>NUCLEOTIDE SEQUENCE</scope>
    <source>
        <strain evidence="3">ChiW13-3771</strain>
    </source>
</reference>
<evidence type="ECO:0000256" key="1">
    <source>
        <dbReference type="SAM" id="Phobius"/>
    </source>
</evidence>
<feature type="transmembrane region" description="Helical" evidence="1">
    <location>
        <begin position="270"/>
        <end position="290"/>
    </location>
</feature>
<feature type="domain" description="Acyltransferase 3" evidence="2">
    <location>
        <begin position="14"/>
        <end position="327"/>
    </location>
</feature>
<feature type="transmembrane region" description="Helical" evidence="1">
    <location>
        <begin position="122"/>
        <end position="140"/>
    </location>
</feature>
<feature type="transmembrane region" description="Helical" evidence="1">
    <location>
        <begin position="207"/>
        <end position="227"/>
    </location>
</feature>
<evidence type="ECO:0000313" key="3">
    <source>
        <dbReference type="EMBL" id="HIR89046.1"/>
    </source>
</evidence>